<dbReference type="RefSeq" id="XP_009169586.1">
    <property type="nucleotide sequence ID" value="XM_009171322.1"/>
</dbReference>
<keyword evidence="2" id="KW-1185">Reference proteome</keyword>
<organism evidence="1 2">
    <name type="scientific">Opisthorchis viverrini</name>
    <name type="common">Southeast Asian liver fluke</name>
    <dbReference type="NCBI Taxonomy" id="6198"/>
    <lineage>
        <taxon>Eukaryota</taxon>
        <taxon>Metazoa</taxon>
        <taxon>Spiralia</taxon>
        <taxon>Lophotrochozoa</taxon>
        <taxon>Platyhelminthes</taxon>
        <taxon>Trematoda</taxon>
        <taxon>Digenea</taxon>
        <taxon>Opisthorchiida</taxon>
        <taxon>Opisthorchiata</taxon>
        <taxon>Opisthorchiidae</taxon>
        <taxon>Opisthorchis</taxon>
    </lineage>
</organism>
<name>A0A074ZTK3_OPIVI</name>
<dbReference type="EMBL" id="KL596741">
    <property type="protein sequence ID" value="KER26700.1"/>
    <property type="molecule type" value="Genomic_DNA"/>
</dbReference>
<accession>A0A074ZTK3</accession>
<proteinExistence type="predicted"/>
<feature type="non-terminal residue" evidence="1">
    <location>
        <position position="97"/>
    </location>
</feature>
<dbReference type="AlphaFoldDB" id="A0A074ZTK3"/>
<gene>
    <name evidence="1" type="ORF">T265_13956</name>
</gene>
<protein>
    <submittedName>
        <fullName evidence="1">Uncharacterized protein</fullName>
    </submittedName>
</protein>
<reference evidence="1 2" key="1">
    <citation type="submission" date="2013-11" db="EMBL/GenBank/DDBJ databases">
        <title>Opisthorchis viverrini - life in the bile duct.</title>
        <authorList>
            <person name="Young N.D."/>
            <person name="Nagarajan N."/>
            <person name="Lin S.J."/>
            <person name="Korhonen P.K."/>
            <person name="Jex A.R."/>
            <person name="Hall R.S."/>
            <person name="Safavi-Hemami H."/>
            <person name="Kaewkong W."/>
            <person name="Bertrand D."/>
            <person name="Gao S."/>
            <person name="Seet Q."/>
            <person name="Wongkham S."/>
            <person name="Teh B.T."/>
            <person name="Wongkham C."/>
            <person name="Intapan P.M."/>
            <person name="Maleewong W."/>
            <person name="Yang X."/>
            <person name="Hu M."/>
            <person name="Wang Z."/>
            <person name="Hofmann A."/>
            <person name="Sternberg P.W."/>
            <person name="Tan P."/>
            <person name="Wang J."/>
            <person name="Gasser R.B."/>
        </authorList>
    </citation>
    <scope>NUCLEOTIDE SEQUENCE [LARGE SCALE GENOMIC DNA]</scope>
</reference>
<dbReference type="OrthoDB" id="413860at2759"/>
<sequence>MYRRNKLFSVQKKGVVSETICEKGGTAIHSLNRRLVRWAEHFQEQSTWSPSTQPLEEQRQNIVNNPPSAAEIQREISILKRDKDGLHPALFKEGGDP</sequence>
<dbReference type="CTD" id="20328123"/>
<evidence type="ECO:0000313" key="1">
    <source>
        <dbReference type="EMBL" id="KER26700.1"/>
    </source>
</evidence>
<evidence type="ECO:0000313" key="2">
    <source>
        <dbReference type="Proteomes" id="UP000054324"/>
    </source>
</evidence>
<dbReference type="KEGG" id="ovi:T265_13956"/>
<dbReference type="GeneID" id="20328123"/>
<dbReference type="Proteomes" id="UP000054324">
    <property type="component" value="Unassembled WGS sequence"/>
</dbReference>